<organism evidence="1 2">
    <name type="scientific">Hibiscus sabdariffa</name>
    <name type="common">roselle</name>
    <dbReference type="NCBI Taxonomy" id="183260"/>
    <lineage>
        <taxon>Eukaryota</taxon>
        <taxon>Viridiplantae</taxon>
        <taxon>Streptophyta</taxon>
        <taxon>Embryophyta</taxon>
        <taxon>Tracheophyta</taxon>
        <taxon>Spermatophyta</taxon>
        <taxon>Magnoliopsida</taxon>
        <taxon>eudicotyledons</taxon>
        <taxon>Gunneridae</taxon>
        <taxon>Pentapetalae</taxon>
        <taxon>rosids</taxon>
        <taxon>malvids</taxon>
        <taxon>Malvales</taxon>
        <taxon>Malvaceae</taxon>
        <taxon>Malvoideae</taxon>
        <taxon>Hibiscus</taxon>
    </lineage>
</organism>
<protein>
    <submittedName>
        <fullName evidence="1">Uncharacterized protein</fullName>
    </submittedName>
</protein>
<proteinExistence type="predicted"/>
<gene>
    <name evidence="1" type="ORF">V6N11_001573</name>
</gene>
<evidence type="ECO:0000313" key="2">
    <source>
        <dbReference type="Proteomes" id="UP001396334"/>
    </source>
</evidence>
<accession>A0ABR2S0D4</accession>
<sequence length="90" mass="10001">MRNRIQTLKIDAKTWCDDANSLRYVATTYFENLFAECSPSLDPFPITGLFLALSKGDLNHLNAILTDDDIKDALFSMAPLKAQGIDGIHV</sequence>
<comment type="caution">
    <text evidence="1">The sequence shown here is derived from an EMBL/GenBank/DDBJ whole genome shotgun (WGS) entry which is preliminary data.</text>
</comment>
<name>A0ABR2S0D4_9ROSI</name>
<dbReference type="EMBL" id="JBBPBN010000019">
    <property type="protein sequence ID" value="KAK9018602.1"/>
    <property type="molecule type" value="Genomic_DNA"/>
</dbReference>
<keyword evidence="2" id="KW-1185">Reference proteome</keyword>
<reference evidence="1 2" key="1">
    <citation type="journal article" date="2024" name="G3 (Bethesda)">
        <title>Genome assembly of Hibiscus sabdariffa L. provides insights into metabolisms of medicinal natural products.</title>
        <authorList>
            <person name="Kim T."/>
        </authorList>
    </citation>
    <scope>NUCLEOTIDE SEQUENCE [LARGE SCALE GENOMIC DNA]</scope>
    <source>
        <strain evidence="1">TK-2024</strain>
        <tissue evidence="1">Old leaves</tissue>
    </source>
</reference>
<evidence type="ECO:0000313" key="1">
    <source>
        <dbReference type="EMBL" id="KAK9018602.1"/>
    </source>
</evidence>
<dbReference type="Proteomes" id="UP001396334">
    <property type="component" value="Unassembled WGS sequence"/>
</dbReference>